<reference evidence="2" key="1">
    <citation type="submission" date="2020-08" db="EMBL/GenBank/DDBJ databases">
        <title>Whole genome shotgun sequence of Polymorphospora rubra NBRC 101157.</title>
        <authorList>
            <person name="Komaki H."/>
            <person name="Tamura T."/>
        </authorList>
    </citation>
    <scope>NUCLEOTIDE SEQUENCE</scope>
    <source>
        <strain evidence="2">NBRC 101157</strain>
    </source>
</reference>
<dbReference type="KEGG" id="pry:Prubr_40320"/>
<keyword evidence="1" id="KW-0732">Signal</keyword>
<organism evidence="2 3">
    <name type="scientific">Polymorphospora rubra</name>
    <dbReference type="NCBI Taxonomy" id="338584"/>
    <lineage>
        <taxon>Bacteria</taxon>
        <taxon>Bacillati</taxon>
        <taxon>Actinomycetota</taxon>
        <taxon>Actinomycetes</taxon>
        <taxon>Micromonosporales</taxon>
        <taxon>Micromonosporaceae</taxon>
        <taxon>Polymorphospora</taxon>
    </lineage>
</organism>
<dbReference type="EMBL" id="AP023359">
    <property type="protein sequence ID" value="BCJ67011.1"/>
    <property type="molecule type" value="Genomic_DNA"/>
</dbReference>
<proteinExistence type="predicted"/>
<accession>A0A810N0B2</accession>
<evidence type="ECO:0000256" key="1">
    <source>
        <dbReference type="SAM" id="SignalP"/>
    </source>
</evidence>
<protein>
    <submittedName>
        <fullName evidence="2">Uncharacterized protein</fullName>
    </submittedName>
</protein>
<evidence type="ECO:0000313" key="2">
    <source>
        <dbReference type="EMBL" id="BCJ67011.1"/>
    </source>
</evidence>
<gene>
    <name evidence="2" type="ORF">Prubr_40320</name>
</gene>
<keyword evidence="3" id="KW-1185">Reference proteome</keyword>
<evidence type="ECO:0000313" key="3">
    <source>
        <dbReference type="Proteomes" id="UP000680866"/>
    </source>
</evidence>
<dbReference type="AlphaFoldDB" id="A0A810N0B2"/>
<name>A0A810N0B2_9ACTN</name>
<dbReference type="Proteomes" id="UP000680866">
    <property type="component" value="Chromosome"/>
</dbReference>
<feature type="chain" id="PRO_5039073259" evidence="1">
    <location>
        <begin position="36"/>
        <end position="348"/>
    </location>
</feature>
<sequence length="348" mass="36166">MNTSVPRGRKAVARLLFGAALATLMAVSTGGAATAGTAVDAGPGSGSTVSARSDAYLKDTASDIGLEPHGAILSSFFNSPDVKICAGPLPCVHSNPVVGSTSYIHANIRRDGPYGTGLSVGTLRAYYTTSGGGAIWPTDWTPIGSTPVAVAPGVTAVTIPWVNVPSLGHFCLLLRWESATDPMTFEGPATSINTQYNNNIVWKNANTVSVGGGGIIDRPFAVANALNVAAPFDIAVRPLAEPVPGLRVVADLGPELFARWQQAGQQGEGIRVVGRNQIEFADPQRATIKGIRINPGERPVLKLSFSAAQPLQKSYGLQITQVGPLREPGESFVVGGVDYTIEPGRAQG</sequence>
<feature type="signal peptide" evidence="1">
    <location>
        <begin position="1"/>
        <end position="35"/>
    </location>
</feature>
<dbReference type="RefSeq" id="WP_212816407.1">
    <property type="nucleotide sequence ID" value="NZ_AP023359.1"/>
</dbReference>